<evidence type="ECO:0000313" key="2">
    <source>
        <dbReference type="Proteomes" id="UP000501747"/>
    </source>
</evidence>
<protein>
    <submittedName>
        <fullName evidence="1">Uncharacterized protein</fullName>
    </submittedName>
</protein>
<sequence>MLELKLINKENPYSDEPSAPFDLWAEFTLKYEDKILLSTQWDMVGFIEWFIEKKEYLATEVFPFKFTNSIAESRDLLFDKIDDFSDEQEQEQFEYEDYLSDYFVNHYFHLRGTDTQSFYIGLIPNLNGEISCSVEDKYERYEFNMDSFISEVDEEIKKFLKTCDISNETKLFFKGSLSYYYKYVGSVGEKTNEESIKRIN</sequence>
<keyword evidence="2" id="KW-1185">Reference proteome</keyword>
<dbReference type="RefSeq" id="WP_166034639.1">
    <property type="nucleotide sequence ID" value="NZ_CP049887.1"/>
</dbReference>
<gene>
    <name evidence="1" type="ORF">G7082_08285</name>
</gene>
<evidence type="ECO:0000313" key="1">
    <source>
        <dbReference type="EMBL" id="QIL48496.1"/>
    </source>
</evidence>
<dbReference type="Proteomes" id="UP000501747">
    <property type="component" value="Chromosome"/>
</dbReference>
<dbReference type="KEGG" id="vhy:G7082_08285"/>
<dbReference type="EMBL" id="CP049887">
    <property type="protein sequence ID" value="QIL48496.1"/>
    <property type="molecule type" value="Genomic_DNA"/>
</dbReference>
<proteinExistence type="predicted"/>
<name>A0A6G8AU20_9ENTE</name>
<reference evidence="1 2" key="1">
    <citation type="submission" date="2020-03" db="EMBL/GenBank/DDBJ databases">
        <title>Vagococcus sp. nov., isolated from beetles.</title>
        <authorList>
            <person name="Hyun D.-W."/>
            <person name="Bae J.-W."/>
        </authorList>
    </citation>
    <scope>NUCLEOTIDE SEQUENCE [LARGE SCALE GENOMIC DNA]</scope>
    <source>
        <strain evidence="1 2">HDW17B</strain>
    </source>
</reference>
<accession>A0A6G8AU20</accession>
<dbReference type="AlphaFoldDB" id="A0A6G8AU20"/>
<organism evidence="1 2">
    <name type="scientific">Vagococcus hydrophili</name>
    <dbReference type="NCBI Taxonomy" id="2714947"/>
    <lineage>
        <taxon>Bacteria</taxon>
        <taxon>Bacillati</taxon>
        <taxon>Bacillota</taxon>
        <taxon>Bacilli</taxon>
        <taxon>Lactobacillales</taxon>
        <taxon>Enterococcaceae</taxon>
        <taxon>Vagococcus</taxon>
    </lineage>
</organism>